<dbReference type="EC" id="3.4.19.13" evidence="11"/>
<dbReference type="PANTHER" id="PTHR43199">
    <property type="entry name" value="GLUTATHIONE HYDROLASE"/>
    <property type="match status" value="1"/>
</dbReference>
<dbReference type="AlphaFoldDB" id="A0A5S9F1Z3"/>
<dbReference type="GO" id="GO:0006751">
    <property type="term" value="P:glutathione catabolic process"/>
    <property type="evidence" value="ECO:0007669"/>
    <property type="project" value="UniProtKB-UniRule"/>
</dbReference>
<dbReference type="Proteomes" id="UP000326354">
    <property type="component" value="Chromosome"/>
</dbReference>
<comment type="PTM">
    <text evidence="11">Cleaved by autocatalysis into a large and a small subunit.</text>
</comment>
<evidence type="ECO:0000256" key="3">
    <source>
        <dbReference type="ARBA" id="ARBA00009381"/>
    </source>
</evidence>
<feature type="binding site" evidence="10">
    <location>
        <begin position="403"/>
        <end position="405"/>
    </location>
    <ligand>
        <name>L-glutamate</name>
        <dbReference type="ChEBI" id="CHEBI:29985"/>
    </ligand>
</feature>
<evidence type="ECO:0000256" key="7">
    <source>
        <dbReference type="ARBA" id="ARBA00023315"/>
    </source>
</evidence>
<dbReference type="GO" id="GO:0103068">
    <property type="term" value="F:leukotriene C4 gamma-glutamyl transferase activity"/>
    <property type="evidence" value="ECO:0007669"/>
    <property type="project" value="UniProtKB-EC"/>
</dbReference>
<dbReference type="OrthoDB" id="9781342at2"/>
<feature type="signal peptide" evidence="12">
    <location>
        <begin position="1"/>
        <end position="25"/>
    </location>
</feature>
<dbReference type="GO" id="GO:0006750">
    <property type="term" value="P:glutathione biosynthetic process"/>
    <property type="evidence" value="ECO:0007669"/>
    <property type="project" value="UniProtKB-KW"/>
</dbReference>
<comment type="catalytic activity">
    <reaction evidence="2 11">
        <text>glutathione + H2O = L-cysteinylglycine + L-glutamate</text>
        <dbReference type="Rhea" id="RHEA:28807"/>
        <dbReference type="ChEBI" id="CHEBI:15377"/>
        <dbReference type="ChEBI" id="CHEBI:29985"/>
        <dbReference type="ChEBI" id="CHEBI:57925"/>
        <dbReference type="ChEBI" id="CHEBI:61694"/>
        <dbReference type="EC" id="3.4.19.13"/>
    </reaction>
</comment>
<evidence type="ECO:0000256" key="6">
    <source>
        <dbReference type="ARBA" id="ARBA00023145"/>
    </source>
</evidence>
<dbReference type="EMBL" id="AP019860">
    <property type="protein sequence ID" value="BBM82922.1"/>
    <property type="molecule type" value="Genomic_DNA"/>
</dbReference>
<dbReference type="PRINTS" id="PR01210">
    <property type="entry name" value="GGTRANSPTASE"/>
</dbReference>
<feature type="binding site" evidence="10">
    <location>
        <position position="427"/>
    </location>
    <ligand>
        <name>L-glutamate</name>
        <dbReference type="ChEBI" id="CHEBI:29985"/>
    </ligand>
</feature>
<accession>A0A5S9F1Z3</accession>
<evidence type="ECO:0000256" key="5">
    <source>
        <dbReference type="ARBA" id="ARBA00022801"/>
    </source>
</evidence>
<dbReference type="GO" id="GO:0036374">
    <property type="term" value="F:glutathione hydrolase activity"/>
    <property type="evidence" value="ECO:0007669"/>
    <property type="project" value="UniProtKB-UniRule"/>
</dbReference>
<evidence type="ECO:0000256" key="9">
    <source>
        <dbReference type="PIRSR" id="PIRSR600101-1"/>
    </source>
</evidence>
<keyword evidence="12" id="KW-0732">Signal</keyword>
<evidence type="ECO:0000256" key="8">
    <source>
        <dbReference type="ARBA" id="ARBA00047417"/>
    </source>
</evidence>
<feature type="binding site" evidence="10">
    <location>
        <position position="109"/>
    </location>
    <ligand>
        <name>L-glutamate</name>
        <dbReference type="ChEBI" id="CHEBI:29985"/>
    </ligand>
</feature>
<evidence type="ECO:0000256" key="10">
    <source>
        <dbReference type="PIRSR" id="PIRSR600101-2"/>
    </source>
</evidence>
<dbReference type="Gene3D" id="3.60.20.40">
    <property type="match status" value="1"/>
</dbReference>
<keyword evidence="4 11" id="KW-0808">Transferase</keyword>
<dbReference type="SUPFAM" id="SSF56235">
    <property type="entry name" value="N-terminal nucleophile aminohydrolases (Ntn hydrolases)"/>
    <property type="match status" value="1"/>
</dbReference>
<evidence type="ECO:0000256" key="4">
    <source>
        <dbReference type="ARBA" id="ARBA00022679"/>
    </source>
</evidence>
<dbReference type="PANTHER" id="PTHR43199:SF1">
    <property type="entry name" value="GLUTATHIONE HYDROLASE PROENZYME"/>
    <property type="match status" value="1"/>
</dbReference>
<comment type="similarity">
    <text evidence="3 11">Belongs to the gamma-glutamyltransferase family.</text>
</comment>
<feature type="chain" id="PRO_5025012175" description="Glutathione hydrolase proenzyme" evidence="12">
    <location>
        <begin position="26"/>
        <end position="574"/>
    </location>
</feature>
<evidence type="ECO:0000256" key="11">
    <source>
        <dbReference type="RuleBase" id="RU368036"/>
    </source>
</evidence>
<dbReference type="UniPathway" id="UPA00204"/>
<dbReference type="InterPro" id="IPR055262">
    <property type="entry name" value="GGT_CS"/>
</dbReference>
<keyword evidence="5 11" id="KW-0378">Hydrolase</keyword>
<dbReference type="Pfam" id="PF01019">
    <property type="entry name" value="G_glu_transpept"/>
    <property type="match status" value="1"/>
</dbReference>
<dbReference type="RefSeq" id="WP_151967147.1">
    <property type="nucleotide sequence ID" value="NZ_AP019860.1"/>
</dbReference>
<dbReference type="InterPro" id="IPR051792">
    <property type="entry name" value="GGT_bact"/>
</dbReference>
<dbReference type="PROSITE" id="PS00462">
    <property type="entry name" value="G_GLU_TRANSPEPTIDASE"/>
    <property type="match status" value="1"/>
</dbReference>
<dbReference type="InterPro" id="IPR029055">
    <property type="entry name" value="Ntn_hydrolases_N"/>
</dbReference>
<evidence type="ECO:0000256" key="2">
    <source>
        <dbReference type="ARBA" id="ARBA00001089"/>
    </source>
</evidence>
<comment type="catalytic activity">
    <reaction evidence="8 11">
        <text>an N-terminal (5-L-glutamyl)-[peptide] + an alpha-amino acid = 5-L-glutamyl amino acid + an N-terminal L-alpha-aminoacyl-[peptide]</text>
        <dbReference type="Rhea" id="RHEA:23904"/>
        <dbReference type="Rhea" id="RHEA-COMP:9780"/>
        <dbReference type="Rhea" id="RHEA-COMP:9795"/>
        <dbReference type="ChEBI" id="CHEBI:77644"/>
        <dbReference type="ChEBI" id="CHEBI:78597"/>
        <dbReference type="ChEBI" id="CHEBI:78599"/>
        <dbReference type="ChEBI" id="CHEBI:78608"/>
        <dbReference type="EC" id="2.3.2.2"/>
    </reaction>
</comment>
<proteinExistence type="inferred from homology"/>
<comment type="catalytic activity">
    <reaction evidence="1 11">
        <text>an S-substituted glutathione + H2O = an S-substituted L-cysteinylglycine + L-glutamate</text>
        <dbReference type="Rhea" id="RHEA:59468"/>
        <dbReference type="ChEBI" id="CHEBI:15377"/>
        <dbReference type="ChEBI" id="CHEBI:29985"/>
        <dbReference type="ChEBI" id="CHEBI:90779"/>
        <dbReference type="ChEBI" id="CHEBI:143103"/>
        <dbReference type="EC" id="3.4.19.13"/>
    </reaction>
</comment>
<gene>
    <name evidence="13" type="ORF">UABAM_01265</name>
</gene>
<sequence>MHFRKFIQLCLICTLIFPISTFSQDAPIFSGNDIFHPIYGKRGMVASQEALATLAGAKVLQEGGNAIDAAVTVGFVLAVTLPRAGNIGGGGFMVVFDAKTKKAITIDYREKAPVKATADMFLDENGDVDNEKARFSLLSSGVPGTVAGFALALEKYGTYSLAKALAPAIHYAENGFPVSPGLSDSLKGLKKRFAKCPASMKIFFKNGECYEPGEMIYQKDLAQSLKKIAEEGTKAFYEGEIAQKIANEMQQNGGLISLEDLKIYRPSIRTPIYGSYRGYDVYSMPPPSSGGVHLVQMLNILEHYPLKKWGQNSAQTIHVMAEAMKLAYADRAKHLGDPDFVKVPISGIISKSYAKHLLSKINLQQATSSKKILADDPWKHESNDTTHFSVMDQYGNAVSNTYTLNFSYGSGFTVPGTGILLNNEMDDFVAKPGVPNAFGLLGGKANAIEPQKRMLSSMTPTIVVKDDKPFLVTGSPGGSRIITTTLQIILNVIDHDLNVAEASNMPRIHHQWYPDEIRTEKGLSFDTLDLLRQKGHKVVQKSVMGSTQSIMWDKGFFFGASDPRRVDALTVGVK</sequence>
<comment type="pathway">
    <text evidence="11">Sulfur metabolism; glutathione metabolism.</text>
</comment>
<keyword evidence="7 11" id="KW-0012">Acyltransferase</keyword>
<name>A0A5S9F1Z3_UABAM</name>
<evidence type="ECO:0000256" key="1">
    <source>
        <dbReference type="ARBA" id="ARBA00001049"/>
    </source>
</evidence>
<evidence type="ECO:0000313" key="13">
    <source>
        <dbReference type="EMBL" id="BBM82922.1"/>
    </source>
</evidence>
<dbReference type="FunFam" id="3.60.20.40:FF:000003">
    <property type="entry name" value="Gamma-glutamyltranspeptidase"/>
    <property type="match status" value="1"/>
</dbReference>
<feature type="active site" description="Nucleophile" evidence="9">
    <location>
        <position position="385"/>
    </location>
</feature>
<comment type="subunit">
    <text evidence="11">This enzyme consists of two polypeptide chains, which are synthesized in precursor form from a single polypeptide.</text>
</comment>
<feature type="binding site" evidence="10">
    <location>
        <position position="478"/>
    </location>
    <ligand>
        <name>L-glutamate</name>
        <dbReference type="ChEBI" id="CHEBI:29985"/>
    </ligand>
</feature>
<evidence type="ECO:0000256" key="12">
    <source>
        <dbReference type="SAM" id="SignalP"/>
    </source>
</evidence>
<dbReference type="KEGG" id="uam:UABAM_01265"/>
<dbReference type="Gene3D" id="1.10.246.130">
    <property type="match status" value="1"/>
</dbReference>
<feature type="binding site" evidence="10">
    <location>
        <begin position="456"/>
        <end position="457"/>
    </location>
    <ligand>
        <name>L-glutamate</name>
        <dbReference type="ChEBI" id="CHEBI:29985"/>
    </ligand>
</feature>
<keyword evidence="11" id="KW-0317">Glutathione biosynthesis</keyword>
<reference evidence="13 14" key="1">
    <citation type="submission" date="2019-08" db="EMBL/GenBank/DDBJ databases">
        <title>Complete genome sequence of Candidatus Uab amorphum.</title>
        <authorList>
            <person name="Shiratori T."/>
            <person name="Suzuki S."/>
            <person name="Kakizawa Y."/>
            <person name="Ishida K."/>
        </authorList>
    </citation>
    <scope>NUCLEOTIDE SEQUENCE [LARGE SCALE GENOMIC DNA]</scope>
    <source>
        <strain evidence="13 14">SRT547</strain>
    </source>
</reference>
<dbReference type="InterPro" id="IPR043138">
    <property type="entry name" value="GGT_lsub"/>
</dbReference>
<dbReference type="InterPro" id="IPR000101">
    <property type="entry name" value="GGT_peptidase"/>
</dbReference>
<keyword evidence="6 11" id="KW-0865">Zymogen</keyword>
<dbReference type="InterPro" id="IPR043137">
    <property type="entry name" value="GGT_ssub_C"/>
</dbReference>
<organism evidence="13 14">
    <name type="scientific">Uabimicrobium amorphum</name>
    <dbReference type="NCBI Taxonomy" id="2596890"/>
    <lineage>
        <taxon>Bacteria</taxon>
        <taxon>Pseudomonadati</taxon>
        <taxon>Planctomycetota</taxon>
        <taxon>Candidatus Uabimicrobiia</taxon>
        <taxon>Candidatus Uabimicrobiales</taxon>
        <taxon>Candidatus Uabimicrobiaceae</taxon>
        <taxon>Candidatus Uabimicrobium</taxon>
    </lineage>
</organism>
<dbReference type="EC" id="2.3.2.2" evidence="11"/>
<protein>
    <recommendedName>
        <fullName evidence="11">Glutathione hydrolase proenzyme</fullName>
        <ecNumber evidence="11">2.3.2.2</ecNumber>
        <ecNumber evidence="11">3.4.19.13</ecNumber>
    </recommendedName>
    <component>
        <recommendedName>
            <fullName evidence="11">Glutathione hydrolase large chain</fullName>
        </recommendedName>
    </component>
    <component>
        <recommendedName>
            <fullName evidence="11">Glutathione hydrolase small chain</fullName>
        </recommendedName>
    </component>
</protein>
<keyword evidence="14" id="KW-1185">Reference proteome</keyword>
<dbReference type="NCBIfam" id="TIGR00066">
    <property type="entry name" value="g_glut_trans"/>
    <property type="match status" value="1"/>
</dbReference>
<evidence type="ECO:0000313" key="14">
    <source>
        <dbReference type="Proteomes" id="UP000326354"/>
    </source>
</evidence>